<sequence>MAAYSQKRAAAMAAIVSILLFVVAGVVVAGDPPSSSSSSATKNDKTPAAHARKLLQYTTVAAAVKKRSGSTAPSECSQDAVVVSQAEAGGRPGGVPCYSVTITNTCLSCTVRDIHVSCGEFGSARLVDPSDFRRLAVGDCIVRGGGAVRPGETVSFDYSNQFQYDLHVASVSCTCG</sequence>
<dbReference type="AlphaFoldDB" id="A0A8T0UQL9"/>
<dbReference type="PANTHER" id="PTHR33184:SF75">
    <property type="entry name" value="TPD1 PROTEIN HOMOLOG 1B"/>
    <property type="match status" value="1"/>
</dbReference>
<name>A0A8T0UQL9_PANVG</name>
<dbReference type="GO" id="GO:0001709">
    <property type="term" value="P:cell fate determination"/>
    <property type="evidence" value="ECO:0007669"/>
    <property type="project" value="TreeGrafter"/>
</dbReference>
<gene>
    <name evidence="3" type="ORF">PVAP13_3KG123100</name>
</gene>
<proteinExistence type="predicted"/>
<dbReference type="Pfam" id="PF24068">
    <property type="entry name" value="TPD1_C"/>
    <property type="match status" value="1"/>
</dbReference>
<dbReference type="EMBL" id="CM029041">
    <property type="protein sequence ID" value="KAG2624355.1"/>
    <property type="molecule type" value="Genomic_DNA"/>
</dbReference>
<organism evidence="3 4">
    <name type="scientific">Panicum virgatum</name>
    <name type="common">Blackwell switchgrass</name>
    <dbReference type="NCBI Taxonomy" id="38727"/>
    <lineage>
        <taxon>Eukaryota</taxon>
        <taxon>Viridiplantae</taxon>
        <taxon>Streptophyta</taxon>
        <taxon>Embryophyta</taxon>
        <taxon>Tracheophyta</taxon>
        <taxon>Spermatophyta</taxon>
        <taxon>Magnoliopsida</taxon>
        <taxon>Liliopsida</taxon>
        <taxon>Poales</taxon>
        <taxon>Poaceae</taxon>
        <taxon>PACMAD clade</taxon>
        <taxon>Panicoideae</taxon>
        <taxon>Panicodae</taxon>
        <taxon>Paniceae</taxon>
        <taxon>Panicinae</taxon>
        <taxon>Panicum</taxon>
        <taxon>Panicum sect. Hiantes</taxon>
    </lineage>
</organism>
<evidence type="ECO:0000256" key="2">
    <source>
        <dbReference type="SAM" id="SignalP"/>
    </source>
</evidence>
<dbReference type="PANTHER" id="PTHR33184">
    <property type="entry name" value="PROTEIN TAPETUM DETERMINANT 1-LIKE-RELATED"/>
    <property type="match status" value="1"/>
</dbReference>
<comment type="caution">
    <text evidence="3">The sequence shown here is derived from an EMBL/GenBank/DDBJ whole genome shotgun (WGS) entry which is preliminary data.</text>
</comment>
<dbReference type="InterPro" id="IPR040361">
    <property type="entry name" value="TPD1"/>
</dbReference>
<dbReference type="OrthoDB" id="1572689at2759"/>
<keyword evidence="4" id="KW-1185">Reference proteome</keyword>
<evidence type="ECO:0000313" key="4">
    <source>
        <dbReference type="Proteomes" id="UP000823388"/>
    </source>
</evidence>
<evidence type="ECO:0000256" key="1">
    <source>
        <dbReference type="ARBA" id="ARBA00022729"/>
    </source>
</evidence>
<accession>A0A8T0UQL9</accession>
<feature type="signal peptide" evidence="2">
    <location>
        <begin position="1"/>
        <end position="29"/>
    </location>
</feature>
<evidence type="ECO:0000313" key="3">
    <source>
        <dbReference type="EMBL" id="KAG2624355.1"/>
    </source>
</evidence>
<keyword evidence="1 2" id="KW-0732">Signal</keyword>
<dbReference type="Proteomes" id="UP000823388">
    <property type="component" value="Chromosome 3K"/>
</dbReference>
<reference evidence="3" key="1">
    <citation type="submission" date="2020-05" db="EMBL/GenBank/DDBJ databases">
        <title>WGS assembly of Panicum virgatum.</title>
        <authorList>
            <person name="Lovell J.T."/>
            <person name="Jenkins J."/>
            <person name="Shu S."/>
            <person name="Juenger T.E."/>
            <person name="Schmutz J."/>
        </authorList>
    </citation>
    <scope>NUCLEOTIDE SEQUENCE</scope>
    <source>
        <strain evidence="3">AP13</strain>
    </source>
</reference>
<protein>
    <submittedName>
        <fullName evidence="3">Uncharacterized protein</fullName>
    </submittedName>
</protein>
<feature type="chain" id="PRO_5035843875" evidence="2">
    <location>
        <begin position="30"/>
        <end position="176"/>
    </location>
</feature>